<gene>
    <name evidence="1" type="ORF">BI308_09230</name>
</gene>
<keyword evidence="2" id="KW-1185">Reference proteome</keyword>
<evidence type="ECO:0000313" key="2">
    <source>
        <dbReference type="Proteomes" id="UP000183940"/>
    </source>
</evidence>
<dbReference type="EMBL" id="MLAW01000012">
    <property type="protein sequence ID" value="OJJ25906.1"/>
    <property type="molecule type" value="Genomic_DNA"/>
</dbReference>
<evidence type="ECO:0000313" key="1">
    <source>
        <dbReference type="EMBL" id="OJJ25906.1"/>
    </source>
</evidence>
<dbReference type="STRING" id="1925591.BI308_09230"/>
<organism evidence="1 2">
    <name type="scientific">Roseofilum reptotaenium AO1-A</name>
    <dbReference type="NCBI Taxonomy" id="1925591"/>
    <lineage>
        <taxon>Bacteria</taxon>
        <taxon>Bacillati</taxon>
        <taxon>Cyanobacteriota</taxon>
        <taxon>Cyanophyceae</taxon>
        <taxon>Desertifilales</taxon>
        <taxon>Desertifilaceae</taxon>
        <taxon>Roseofilum</taxon>
    </lineage>
</organism>
<proteinExistence type="predicted"/>
<name>A0A1L9QTF2_9CYAN</name>
<sequence length="81" mass="9582">MANNFHLIDLVGQREAVREHLQGFTEEEMLRWLKAYGRLEEYYNSAATHQIYIFTSNLGIEAGFFFRKGQMIFIGDHYTFV</sequence>
<accession>A0A1L9QTF2</accession>
<protein>
    <submittedName>
        <fullName evidence="1">Uncharacterized protein</fullName>
    </submittedName>
</protein>
<reference evidence="1" key="1">
    <citation type="submission" date="2016-10" db="EMBL/GenBank/DDBJ databases">
        <title>CRISPR-Cas defence system in Roseofilum reptotaenium: evidence of a bacteriophage-cyanobacterium arms race in the coral black band disease.</title>
        <authorList>
            <person name="Buerger P."/>
            <person name="Wood-Charlson E.M."/>
            <person name="Weynberg K.D."/>
            <person name="Willis B."/>
            <person name="Van Oppen M.J."/>
        </authorList>
    </citation>
    <scope>NUCLEOTIDE SEQUENCE [LARGE SCALE GENOMIC DNA]</scope>
    <source>
        <strain evidence="1">AO1-A</strain>
    </source>
</reference>
<comment type="caution">
    <text evidence="1">The sequence shown here is derived from an EMBL/GenBank/DDBJ whole genome shotgun (WGS) entry which is preliminary data.</text>
</comment>
<dbReference type="Proteomes" id="UP000183940">
    <property type="component" value="Unassembled WGS sequence"/>
</dbReference>
<dbReference type="AlphaFoldDB" id="A0A1L9QTF2"/>